<dbReference type="GO" id="GO:0008757">
    <property type="term" value="F:S-adenosylmethionine-dependent methyltransferase activity"/>
    <property type="evidence" value="ECO:0007669"/>
    <property type="project" value="InterPro"/>
</dbReference>
<keyword evidence="9" id="KW-1185">Reference proteome</keyword>
<keyword evidence="2 6" id="KW-0808">Transferase</keyword>
<comment type="subcellular location">
    <subcellularLocation>
        <location evidence="6">Cytoplasm</location>
    </subcellularLocation>
</comment>
<name>A0AAI9WZD3_9ASCO</name>
<dbReference type="SUPFAM" id="SSF53335">
    <property type="entry name" value="S-adenosyl-L-methionine-dependent methyltransferases"/>
    <property type="match status" value="1"/>
</dbReference>
<dbReference type="Proteomes" id="UP001202479">
    <property type="component" value="Unassembled WGS sequence"/>
</dbReference>
<dbReference type="EMBL" id="JAHUZD010000025">
    <property type="protein sequence ID" value="KAI3406247.1"/>
    <property type="molecule type" value="Genomic_DNA"/>
</dbReference>
<dbReference type="AlphaFoldDB" id="A0AAI9WZD3"/>
<keyword evidence="3 6" id="KW-0949">S-adenosyl-L-methionine</keyword>
<dbReference type="GO" id="GO:0008175">
    <property type="term" value="F:tRNA methyltransferase activity"/>
    <property type="evidence" value="ECO:0007669"/>
    <property type="project" value="TreeGrafter"/>
</dbReference>
<evidence type="ECO:0000256" key="4">
    <source>
        <dbReference type="ARBA" id="ARBA00022694"/>
    </source>
</evidence>
<dbReference type="PANTHER" id="PTHR23245">
    <property type="entry name" value="TRNA METHYLTRANSFERASE"/>
    <property type="match status" value="1"/>
</dbReference>
<evidence type="ECO:0000256" key="1">
    <source>
        <dbReference type="ARBA" id="ARBA00004797"/>
    </source>
</evidence>
<gene>
    <name evidence="8" type="ORF">KGF56_001089</name>
</gene>
<evidence type="ECO:0000313" key="9">
    <source>
        <dbReference type="Proteomes" id="UP001202479"/>
    </source>
</evidence>
<evidence type="ECO:0000256" key="2">
    <source>
        <dbReference type="ARBA" id="ARBA00022679"/>
    </source>
</evidence>
<comment type="function">
    <text evidence="6">S-adenosyl-L-methionine-dependent transferase that acts as a component of the wybutosine biosynthesis pathway. Wybutosine is a hyper modified guanosine with a tricyclic base found at the 3'-position adjacent to the anticodon of eukaryotic phenylalanine tRNA. Catalyzes the transfer of the alpha-amino-alpha-carboxypropyl (acp) group from S-adenosyl-L-methionine to the C-7 position of 4-demethylwyosine (imG-14) to produce wybutosine-86.</text>
</comment>
<reference evidence="8" key="1">
    <citation type="journal article" date="2022" name="DNA Res.">
        <title>Genome analysis of five recently described species of the CUG-Ser clade uncovers Candida theae as a new hybrid lineage with pathogenic potential in the Candida parapsilosis species complex.</title>
        <authorList>
            <person name="Mixao V."/>
            <person name="Del Olmo V."/>
            <person name="Hegedusova E."/>
            <person name="Saus E."/>
            <person name="Pryszcz L."/>
            <person name="Cillingova A."/>
            <person name="Nosek J."/>
            <person name="Gabaldon T."/>
        </authorList>
    </citation>
    <scope>NUCLEOTIDE SEQUENCE</scope>
    <source>
        <strain evidence="8">CBS 10844</strain>
    </source>
</reference>
<dbReference type="PROSITE" id="PS51684">
    <property type="entry name" value="SAM_MT_TRM5_TYW2"/>
    <property type="match status" value="1"/>
</dbReference>
<feature type="domain" description="SAM-dependent methyltransferase TRM5/TYW2-type" evidence="7">
    <location>
        <begin position="124"/>
        <end position="392"/>
    </location>
</feature>
<comment type="caution">
    <text evidence="8">The sequence shown here is derived from an EMBL/GenBank/DDBJ whole genome shotgun (WGS) entry which is preliminary data.</text>
</comment>
<accession>A0AAI9WZD3</accession>
<dbReference type="Gene3D" id="3.40.50.150">
    <property type="entry name" value="Vaccinia Virus protein VP39"/>
    <property type="match status" value="1"/>
</dbReference>
<evidence type="ECO:0000256" key="6">
    <source>
        <dbReference type="PIRNR" id="PIRNR038972"/>
    </source>
</evidence>
<sequence>MIQLNIRDTKQLKPVTDVLKENQWLNKQKKIENHNGVFVIYTNLKSLPPILSQYDFSQYDNEPRAKISLRYCIETYYKQHGLNKLDFEIPKKWSIYPPMVLFNANTDKKYLPKALCQELLKHQVKIFGRCGITHLAINKPIIESDVMRRPFNIVPLYGDFGPELAMDHWPTEADFTNAFWCHVVQNGIYQTWAPKYTMFSRGNIKEKKRILDCYKNLDGSIVVDFYCGIGYFALSYLKNGAKVLCWEINPWSIEGFKRALQHAGYKYKIYQQDESFQIDELKNVDACLFLESNEKLLERFEHVKEKKLNIKHINLGLLPSSRPSWKTAHQLVTNKSCCETIVHLHENVHTNYIDTLKNEIEARFQESRVLYVERVKTFAPDIWHIVYDVEIK</sequence>
<dbReference type="RefSeq" id="XP_049181992.1">
    <property type="nucleotide sequence ID" value="XM_049322174.1"/>
</dbReference>
<comment type="similarity">
    <text evidence="6">Belongs to the class I-like SAM-binding methyltransferase superfamily. TRM5/TYW2 family.</text>
</comment>
<dbReference type="GeneID" id="73378706"/>
<evidence type="ECO:0000256" key="3">
    <source>
        <dbReference type="ARBA" id="ARBA00022691"/>
    </source>
</evidence>
<dbReference type="PANTHER" id="PTHR23245:SF25">
    <property type="entry name" value="TRNA WYBUTOSINE-SYNTHESIZING PROTEIN 2 HOMOLOG"/>
    <property type="match status" value="1"/>
</dbReference>
<evidence type="ECO:0000313" key="8">
    <source>
        <dbReference type="EMBL" id="KAI3406247.1"/>
    </source>
</evidence>
<keyword evidence="4 6" id="KW-0819">tRNA processing</keyword>
<dbReference type="GO" id="GO:0030488">
    <property type="term" value="P:tRNA methylation"/>
    <property type="evidence" value="ECO:0007669"/>
    <property type="project" value="TreeGrafter"/>
</dbReference>
<keyword evidence="6" id="KW-0963">Cytoplasm</keyword>
<dbReference type="GO" id="GO:0031591">
    <property type="term" value="P:wybutosine biosynthetic process"/>
    <property type="evidence" value="ECO:0007669"/>
    <property type="project" value="InterPro"/>
</dbReference>
<organism evidence="8 9">
    <name type="scientific">Candida oxycetoniae</name>
    <dbReference type="NCBI Taxonomy" id="497107"/>
    <lineage>
        <taxon>Eukaryota</taxon>
        <taxon>Fungi</taxon>
        <taxon>Dikarya</taxon>
        <taxon>Ascomycota</taxon>
        <taxon>Saccharomycotina</taxon>
        <taxon>Pichiomycetes</taxon>
        <taxon>Debaryomycetaceae</taxon>
        <taxon>Candida/Lodderomyces clade</taxon>
        <taxon>Candida</taxon>
    </lineage>
</organism>
<proteinExistence type="inferred from homology"/>
<comment type="pathway">
    <text evidence="1 6">tRNA modification; wybutosine-tRNA(Phe) biosynthesis.</text>
</comment>
<dbReference type="PIRSF" id="PIRSF038972">
    <property type="entry name" value="Trm12"/>
    <property type="match status" value="1"/>
</dbReference>
<dbReference type="GO" id="GO:0102522">
    <property type="term" value="F:tRNA 4-demethylwyosine alpha-amino-alpha-carboxypropyltransferase activity"/>
    <property type="evidence" value="ECO:0007669"/>
    <property type="project" value="UniProtKB-EC"/>
</dbReference>
<dbReference type="InterPro" id="IPR029063">
    <property type="entry name" value="SAM-dependent_MTases_sf"/>
</dbReference>
<dbReference type="InterPro" id="IPR056743">
    <property type="entry name" value="TRM5-TYW2-like_MTfase"/>
</dbReference>
<dbReference type="Pfam" id="PF02475">
    <property type="entry name" value="TRM5-TYW2_MTfase"/>
    <property type="match status" value="1"/>
</dbReference>
<evidence type="ECO:0000259" key="7">
    <source>
        <dbReference type="PROSITE" id="PS51684"/>
    </source>
</evidence>
<protein>
    <recommendedName>
        <fullName evidence="6">tRNA wybutosine-synthesizing protein 2</fullName>
        <shortName evidence="6">tRNA-yW-synthesizing protein 2</shortName>
    </recommendedName>
    <alternativeName>
        <fullName evidence="6">tRNA(Phe) (4-demethylwyosine(37)-C(7)) aminocarboxypropyltransferase</fullName>
    </alternativeName>
</protein>
<evidence type="ECO:0000256" key="5">
    <source>
        <dbReference type="ARBA" id="ARBA00049400"/>
    </source>
</evidence>
<comment type="catalytic activity">
    <reaction evidence="5">
        <text>4-demethylwyosine(37) in tRNA(Phe) + S-adenosyl-L-methionine = 4-demethyl-7-[(3S)-3-amino-3-carboxypropyl]wyosine(37) in tRNA(Phe) + S-methyl-5'-thioadenosine + H(+)</text>
        <dbReference type="Rhea" id="RHEA:36355"/>
        <dbReference type="Rhea" id="RHEA-COMP:10164"/>
        <dbReference type="Rhea" id="RHEA-COMP:10378"/>
        <dbReference type="ChEBI" id="CHEBI:15378"/>
        <dbReference type="ChEBI" id="CHEBI:17509"/>
        <dbReference type="ChEBI" id="CHEBI:59789"/>
        <dbReference type="ChEBI" id="CHEBI:64315"/>
        <dbReference type="ChEBI" id="CHEBI:73550"/>
        <dbReference type="EC" id="2.5.1.114"/>
    </reaction>
</comment>
<dbReference type="GO" id="GO:0005737">
    <property type="term" value="C:cytoplasm"/>
    <property type="evidence" value="ECO:0007669"/>
    <property type="project" value="UniProtKB-SubCell"/>
</dbReference>
<dbReference type="InterPro" id="IPR026274">
    <property type="entry name" value="tRNA_wybutosine_synth_prot_2"/>
</dbReference>
<dbReference type="InterPro" id="IPR030382">
    <property type="entry name" value="MeTrfase_TRM5/TYW2"/>
</dbReference>